<dbReference type="Proteomes" id="UP001301350">
    <property type="component" value="Unassembled WGS sequence"/>
</dbReference>
<comment type="subunit">
    <text evidence="6">Component of the Mediator complex.</text>
</comment>
<dbReference type="GO" id="GO:0006357">
    <property type="term" value="P:regulation of transcription by RNA polymerase II"/>
    <property type="evidence" value="ECO:0007669"/>
    <property type="project" value="InterPro"/>
</dbReference>
<sequence length="177" mass="19854">MAGHEPQHSVSTDYVSALASGAADEEEETPLQHTVWCDTAWLTHFPLTEDTVMDYFARSPFYDRQCNNEVIRMQRNLQLPAAPGGAGMDDWLRSMVGVEYVSVGPEERPPLPVEYVHNLFVIRKQWRRAPDIADVLASYYVLNGSVYQAPTVVDVVLGAVEQSLQFLADAPWSNLRS</sequence>
<proteinExistence type="inferred from homology"/>
<feature type="region of interest" description="Disordered" evidence="7">
    <location>
        <begin position="1"/>
        <end position="25"/>
    </location>
</feature>
<dbReference type="GO" id="GO:0016592">
    <property type="term" value="C:mediator complex"/>
    <property type="evidence" value="ECO:0007669"/>
    <property type="project" value="InterPro"/>
</dbReference>
<evidence type="ECO:0000256" key="4">
    <source>
        <dbReference type="ARBA" id="ARBA00023163"/>
    </source>
</evidence>
<keyword evidence="5 6" id="KW-0539">Nucleus</keyword>
<evidence type="ECO:0000256" key="7">
    <source>
        <dbReference type="SAM" id="MobiDB-lite"/>
    </source>
</evidence>
<evidence type="ECO:0000256" key="6">
    <source>
        <dbReference type="RuleBase" id="RU364143"/>
    </source>
</evidence>
<dbReference type="EMBL" id="JANCYW010000002">
    <property type="protein sequence ID" value="KAK4534548.1"/>
    <property type="molecule type" value="Genomic_DNA"/>
</dbReference>
<dbReference type="Pfam" id="PF04934">
    <property type="entry name" value="Med6"/>
    <property type="match status" value="1"/>
</dbReference>
<accession>A0AAV9IR98</accession>
<evidence type="ECO:0000313" key="8">
    <source>
        <dbReference type="EMBL" id="KAK4534548.1"/>
    </source>
</evidence>
<protein>
    <recommendedName>
        <fullName evidence="6">Mediator of RNA polymerase II transcription subunit 6</fullName>
    </recommendedName>
    <alternativeName>
        <fullName evidence="6">Mediator complex subunit 6</fullName>
    </alternativeName>
</protein>
<evidence type="ECO:0000256" key="1">
    <source>
        <dbReference type="ARBA" id="ARBA00004123"/>
    </source>
</evidence>
<evidence type="ECO:0000256" key="5">
    <source>
        <dbReference type="ARBA" id="ARBA00023242"/>
    </source>
</evidence>
<keyword evidence="9" id="KW-1185">Reference proteome</keyword>
<dbReference type="PANTHER" id="PTHR13104">
    <property type="entry name" value="MED-6-RELATED"/>
    <property type="match status" value="1"/>
</dbReference>
<evidence type="ECO:0000256" key="3">
    <source>
        <dbReference type="ARBA" id="ARBA00023015"/>
    </source>
</evidence>
<dbReference type="AlphaFoldDB" id="A0AAV9IR98"/>
<comment type="function">
    <text evidence="6">Component of the Mediator complex, a coactivator involved in the regulated transcription of nearly all RNA polymerase II-dependent genes. Mediator functions as a bridge to convey information from gene-specific regulatory proteins to the basal RNA polymerase II transcription machinery. Mediator is recruited to promoters by direct interactions with regulatory proteins and serves as a scaffold for the assembly of a functional preinitiation complex with RNA polymerase II and the general transcription factors.</text>
</comment>
<comment type="caution">
    <text evidence="8">The sequence shown here is derived from an EMBL/GenBank/DDBJ whole genome shotgun (WGS) entry which is preliminary data.</text>
</comment>
<keyword evidence="4 6" id="KW-0804">Transcription</keyword>
<reference evidence="8 9" key="1">
    <citation type="submission" date="2022-07" db="EMBL/GenBank/DDBJ databases">
        <title>Genome-wide signatures of adaptation to extreme environments.</title>
        <authorList>
            <person name="Cho C.H."/>
            <person name="Yoon H.S."/>
        </authorList>
    </citation>
    <scope>NUCLEOTIDE SEQUENCE [LARGE SCALE GENOMIC DNA]</scope>
    <source>
        <strain evidence="8 9">DBV 063 E5</strain>
    </source>
</reference>
<dbReference type="InterPro" id="IPR007018">
    <property type="entry name" value="Mediator_Med6"/>
</dbReference>
<keyword evidence="3 6" id="KW-0805">Transcription regulation</keyword>
<name>A0AAV9IR98_CYACA</name>
<keyword evidence="6" id="KW-0010">Activator</keyword>
<organism evidence="8 9">
    <name type="scientific">Cyanidium caldarium</name>
    <name type="common">Red alga</name>
    <dbReference type="NCBI Taxonomy" id="2771"/>
    <lineage>
        <taxon>Eukaryota</taxon>
        <taxon>Rhodophyta</taxon>
        <taxon>Bangiophyceae</taxon>
        <taxon>Cyanidiales</taxon>
        <taxon>Cyanidiaceae</taxon>
        <taxon>Cyanidium</taxon>
    </lineage>
</organism>
<dbReference type="InterPro" id="IPR038566">
    <property type="entry name" value="Mediator_Med6_sf"/>
</dbReference>
<comment type="subcellular location">
    <subcellularLocation>
        <location evidence="1 6">Nucleus</location>
    </subcellularLocation>
</comment>
<evidence type="ECO:0000256" key="2">
    <source>
        <dbReference type="ARBA" id="ARBA00007526"/>
    </source>
</evidence>
<dbReference type="Gene3D" id="3.10.450.580">
    <property type="entry name" value="Mediator complex, subunit Med6"/>
    <property type="match status" value="1"/>
</dbReference>
<comment type="similarity">
    <text evidence="2 6">Belongs to the Mediator complex subunit 6 family.</text>
</comment>
<gene>
    <name evidence="6" type="primary">MED6</name>
    <name evidence="8" type="ORF">CDCA_CDCA02G0573</name>
</gene>
<dbReference type="GO" id="GO:0003712">
    <property type="term" value="F:transcription coregulator activity"/>
    <property type="evidence" value="ECO:0007669"/>
    <property type="project" value="InterPro"/>
</dbReference>
<evidence type="ECO:0000313" key="9">
    <source>
        <dbReference type="Proteomes" id="UP001301350"/>
    </source>
</evidence>